<gene>
    <name evidence="2" type="ORF">SDC9_195973</name>
</gene>
<sequence>MLYHIPKFSDIAELIVKAPDFSHRVDPVELYCKYKLQKRRKEKRWQRYPDKRKNSHCVIGSAVLPACGENSERNGNDQLKEQGNKRKPE</sequence>
<evidence type="ECO:0000256" key="1">
    <source>
        <dbReference type="SAM" id="MobiDB-lite"/>
    </source>
</evidence>
<dbReference type="AlphaFoldDB" id="A0A645IBR5"/>
<feature type="region of interest" description="Disordered" evidence="1">
    <location>
        <begin position="67"/>
        <end position="89"/>
    </location>
</feature>
<dbReference type="EMBL" id="VSSQ01110634">
    <property type="protein sequence ID" value="MPN48366.1"/>
    <property type="molecule type" value="Genomic_DNA"/>
</dbReference>
<protein>
    <submittedName>
        <fullName evidence="2">Uncharacterized protein</fullName>
    </submittedName>
</protein>
<proteinExistence type="predicted"/>
<name>A0A645IBR5_9ZZZZ</name>
<organism evidence="2">
    <name type="scientific">bioreactor metagenome</name>
    <dbReference type="NCBI Taxonomy" id="1076179"/>
    <lineage>
        <taxon>unclassified sequences</taxon>
        <taxon>metagenomes</taxon>
        <taxon>ecological metagenomes</taxon>
    </lineage>
</organism>
<evidence type="ECO:0000313" key="2">
    <source>
        <dbReference type="EMBL" id="MPN48366.1"/>
    </source>
</evidence>
<feature type="compositionally biased region" description="Basic and acidic residues" evidence="1">
    <location>
        <begin position="70"/>
        <end position="89"/>
    </location>
</feature>
<reference evidence="2" key="1">
    <citation type="submission" date="2019-08" db="EMBL/GenBank/DDBJ databases">
        <authorList>
            <person name="Kucharzyk K."/>
            <person name="Murdoch R.W."/>
            <person name="Higgins S."/>
            <person name="Loffler F."/>
        </authorList>
    </citation>
    <scope>NUCLEOTIDE SEQUENCE</scope>
</reference>
<comment type="caution">
    <text evidence="2">The sequence shown here is derived from an EMBL/GenBank/DDBJ whole genome shotgun (WGS) entry which is preliminary data.</text>
</comment>
<accession>A0A645IBR5</accession>